<reference evidence="6 7" key="1">
    <citation type="journal article" date="2019" name="Extremophiles">
        <title>Biogeography of thermophiles and predominance of Thermus scotoductus in domestic water heaters.</title>
        <authorList>
            <person name="Wilpiszeski R.L."/>
            <person name="Zhang Z."/>
            <person name="House C.H."/>
        </authorList>
    </citation>
    <scope>NUCLEOTIDE SEQUENCE [LARGE SCALE GENOMIC DNA]</scope>
    <source>
        <strain evidence="5 6">10_S10</strain>
        <strain evidence="4 7">38_S38</strain>
    </source>
</reference>
<dbReference type="Proteomes" id="UP000288073">
    <property type="component" value="Unassembled WGS sequence"/>
</dbReference>
<dbReference type="InterPro" id="IPR036388">
    <property type="entry name" value="WH-like_DNA-bd_sf"/>
</dbReference>
<evidence type="ECO:0000313" key="5">
    <source>
        <dbReference type="EMBL" id="RTI14863.1"/>
    </source>
</evidence>
<evidence type="ECO:0000313" key="7">
    <source>
        <dbReference type="Proteomes" id="UP000288082"/>
    </source>
</evidence>
<protein>
    <submittedName>
        <fullName evidence="5">AAA family ATPase</fullName>
    </submittedName>
</protein>
<evidence type="ECO:0000313" key="4">
    <source>
        <dbReference type="EMBL" id="RTG99098.1"/>
    </source>
</evidence>
<comment type="caution">
    <text evidence="5">The sequence shown here is derived from an EMBL/GenBank/DDBJ whole genome shotgun (WGS) entry which is preliminary data.</text>
</comment>
<gene>
    <name evidence="5" type="ORF">CSW23_09390</name>
    <name evidence="4" type="ORF">CSW50_13600</name>
</gene>
<feature type="compositionally biased region" description="Basic and acidic residues" evidence="2">
    <location>
        <begin position="1"/>
        <end position="18"/>
    </location>
</feature>
<evidence type="ECO:0000313" key="6">
    <source>
        <dbReference type="Proteomes" id="UP000288073"/>
    </source>
</evidence>
<dbReference type="GO" id="GO:0005524">
    <property type="term" value="F:ATP binding"/>
    <property type="evidence" value="ECO:0007669"/>
    <property type="project" value="InterPro"/>
</dbReference>
<evidence type="ECO:0000256" key="1">
    <source>
        <dbReference type="SAM" id="Coils"/>
    </source>
</evidence>
<dbReference type="Gene3D" id="1.10.10.10">
    <property type="entry name" value="Winged helix-like DNA-binding domain superfamily/Winged helix DNA-binding domain"/>
    <property type="match status" value="1"/>
</dbReference>
<dbReference type="EMBL" id="PEMN01000341">
    <property type="protein sequence ID" value="RTI14863.1"/>
    <property type="molecule type" value="Genomic_DNA"/>
</dbReference>
<name>A0A430UZ67_THESC</name>
<dbReference type="InterPro" id="IPR027417">
    <property type="entry name" value="P-loop_NTPase"/>
</dbReference>
<feature type="region of interest" description="Disordered" evidence="2">
    <location>
        <begin position="1"/>
        <end position="31"/>
    </location>
</feature>
<sequence length="656" mass="72358">MAVLQGHREGEEGFREEPPTPYRGEGPRGGRMGHLELTEWQKRVLGYLAQAGEARLSEVARALGAGEAGLKDLLTRLKARGLVESTARRTWRPTGQGLLALKGVPSRPSSLAAHPGFASLLALLPVPEYRALLRLTVAVAYLRRKAPHLGPMPWLGAYGPPGTGKSTVGEAALALVGGRFFDVRAMTPGEALGRRRQTQGGGWEVEPPATLEGPITVLDELGEAQAELQRALFALVNDRPTVLIEGQELPHRAAIYATWNPEAREVPLPEGAKRRGLLLNTAPYVRTLHKAFLREGVGERLRELLDTYPSPWVDLEALPSPNLEGVDPGPLREALYRLLTPKGKGEVPLGALRPLAVAYNTLYFPEKEASLVEVAYDMALLLASRPGLLLPGWAKALQGLRGGLPLEEPTPQEGSKDYRARMEEWGRRKRLEAALARLTRELHRYRSLTREEEVARAELLGKVEALREELGKEASPAPLEALEEDGKALLRAMEELLERIRHRLEVERKRLLEEAKSLKAQALEAYNLAQKLKALAYRNPEEGMRLLEERGMVQRVAVAALPAPKEKPPEERVMQGFSVALGLLLGLSGRREGWSLALEAALPKAPPSLAPVWTFQGQEVKDLARFLWEMANRLEGWARQNSSKAQSLREKVRGLA</sequence>
<proteinExistence type="predicted"/>
<accession>A0A430UZ67</accession>
<dbReference type="GO" id="GO:0016887">
    <property type="term" value="F:ATP hydrolysis activity"/>
    <property type="evidence" value="ECO:0007669"/>
    <property type="project" value="InterPro"/>
</dbReference>
<dbReference type="RefSeq" id="WP_018460825.1">
    <property type="nucleotide sequence ID" value="NZ_PELM01000476.1"/>
</dbReference>
<dbReference type="InterPro" id="IPR036390">
    <property type="entry name" value="WH_DNA-bd_sf"/>
</dbReference>
<feature type="coiled-coil region" evidence="1">
    <location>
        <begin position="479"/>
        <end position="532"/>
    </location>
</feature>
<organism evidence="5 6">
    <name type="scientific">Thermus scotoductus</name>
    <dbReference type="NCBI Taxonomy" id="37636"/>
    <lineage>
        <taxon>Bacteria</taxon>
        <taxon>Thermotogati</taxon>
        <taxon>Deinococcota</taxon>
        <taxon>Deinococci</taxon>
        <taxon>Thermales</taxon>
        <taxon>Thermaceae</taxon>
        <taxon>Thermus</taxon>
    </lineage>
</organism>
<feature type="domain" description="ATPase dynein-related AAA" evidence="3">
    <location>
        <begin position="159"/>
        <end position="250"/>
    </location>
</feature>
<dbReference type="Gene3D" id="3.40.50.300">
    <property type="entry name" value="P-loop containing nucleotide triphosphate hydrolases"/>
    <property type="match status" value="1"/>
</dbReference>
<dbReference type="Pfam" id="PF07728">
    <property type="entry name" value="AAA_5"/>
    <property type="match status" value="1"/>
</dbReference>
<dbReference type="SUPFAM" id="SSF46785">
    <property type="entry name" value="Winged helix' DNA-binding domain"/>
    <property type="match status" value="1"/>
</dbReference>
<dbReference type="AlphaFoldDB" id="A0A430UZ67"/>
<dbReference type="SUPFAM" id="SSF52540">
    <property type="entry name" value="P-loop containing nucleoside triphosphate hydrolases"/>
    <property type="match status" value="1"/>
</dbReference>
<dbReference type="EMBL" id="PELM01000476">
    <property type="protein sequence ID" value="RTG99098.1"/>
    <property type="molecule type" value="Genomic_DNA"/>
</dbReference>
<evidence type="ECO:0000256" key="2">
    <source>
        <dbReference type="SAM" id="MobiDB-lite"/>
    </source>
</evidence>
<dbReference type="InterPro" id="IPR011704">
    <property type="entry name" value="ATPase_dyneun-rel_AAA"/>
</dbReference>
<evidence type="ECO:0000259" key="3">
    <source>
        <dbReference type="Pfam" id="PF07728"/>
    </source>
</evidence>
<dbReference type="Proteomes" id="UP000288082">
    <property type="component" value="Unassembled WGS sequence"/>
</dbReference>
<keyword evidence="1" id="KW-0175">Coiled coil</keyword>